<dbReference type="Gene3D" id="3.40.50.150">
    <property type="entry name" value="Vaccinia Virus protein VP39"/>
    <property type="match status" value="1"/>
</dbReference>
<feature type="domain" description="Methyltransferase type 11" evidence="1">
    <location>
        <begin position="81"/>
        <end position="183"/>
    </location>
</feature>
<name>A0A074WGQ0_AURM1</name>
<proteinExistence type="predicted"/>
<dbReference type="CDD" id="cd02440">
    <property type="entry name" value="AdoMet_MTases"/>
    <property type="match status" value="1"/>
</dbReference>
<dbReference type="AlphaFoldDB" id="A0A074WGQ0"/>
<keyword evidence="2" id="KW-0808">Transferase</keyword>
<dbReference type="PANTHER" id="PTHR45036:SF1">
    <property type="entry name" value="METHYLTRANSFERASE LIKE 7A"/>
    <property type="match status" value="1"/>
</dbReference>
<dbReference type="InterPro" id="IPR013216">
    <property type="entry name" value="Methyltransf_11"/>
</dbReference>
<evidence type="ECO:0000259" key="1">
    <source>
        <dbReference type="Pfam" id="PF08241"/>
    </source>
</evidence>
<evidence type="ECO:0000313" key="2">
    <source>
        <dbReference type="EMBL" id="KEQ61611.1"/>
    </source>
</evidence>
<dbReference type="SUPFAM" id="SSF53335">
    <property type="entry name" value="S-adenosyl-L-methionine-dependent methyltransferases"/>
    <property type="match status" value="1"/>
</dbReference>
<reference evidence="2 3" key="1">
    <citation type="journal article" date="2014" name="BMC Genomics">
        <title>Genome sequencing of four Aureobasidium pullulans varieties: biotechnological potential, stress tolerance, and description of new species.</title>
        <authorList>
            <person name="Gostin Ar C."/>
            <person name="Ohm R.A."/>
            <person name="Kogej T."/>
            <person name="Sonjak S."/>
            <person name="Turk M."/>
            <person name="Zajc J."/>
            <person name="Zalar P."/>
            <person name="Grube M."/>
            <person name="Sun H."/>
            <person name="Han J."/>
            <person name="Sharma A."/>
            <person name="Chiniquy J."/>
            <person name="Ngan C.Y."/>
            <person name="Lipzen A."/>
            <person name="Barry K."/>
            <person name="Grigoriev I.V."/>
            <person name="Gunde-Cimerman N."/>
        </authorList>
    </citation>
    <scope>NUCLEOTIDE SEQUENCE [LARGE SCALE GENOMIC DNA]</scope>
    <source>
        <strain evidence="2 3">CBS 110374</strain>
    </source>
</reference>
<protein>
    <submittedName>
        <fullName evidence="2">S-adenosyl-L-methionine-dependent methyltransferase</fullName>
    </submittedName>
</protein>
<dbReference type="GO" id="GO:0032259">
    <property type="term" value="P:methylation"/>
    <property type="evidence" value="ECO:0007669"/>
    <property type="project" value="UniProtKB-KW"/>
</dbReference>
<dbReference type="HOGENOM" id="CLU_037990_6_1_1"/>
<dbReference type="InterPro" id="IPR052356">
    <property type="entry name" value="Thiol_S-MT"/>
</dbReference>
<dbReference type="Pfam" id="PF08241">
    <property type="entry name" value="Methyltransf_11"/>
    <property type="match status" value="1"/>
</dbReference>
<dbReference type="RefSeq" id="XP_040878634.1">
    <property type="nucleotide sequence ID" value="XM_041026595.1"/>
</dbReference>
<organism evidence="2 3">
    <name type="scientific">Aureobasidium melanogenum (strain CBS 110374)</name>
    <name type="common">Aureobasidium pullulans var. melanogenum</name>
    <dbReference type="NCBI Taxonomy" id="1043003"/>
    <lineage>
        <taxon>Eukaryota</taxon>
        <taxon>Fungi</taxon>
        <taxon>Dikarya</taxon>
        <taxon>Ascomycota</taxon>
        <taxon>Pezizomycotina</taxon>
        <taxon>Dothideomycetes</taxon>
        <taxon>Dothideomycetidae</taxon>
        <taxon>Dothideales</taxon>
        <taxon>Saccotheciaceae</taxon>
        <taxon>Aureobasidium</taxon>
    </lineage>
</organism>
<dbReference type="GO" id="GO:0008757">
    <property type="term" value="F:S-adenosylmethionine-dependent methyltransferase activity"/>
    <property type="evidence" value="ECO:0007669"/>
    <property type="project" value="InterPro"/>
</dbReference>
<evidence type="ECO:0000313" key="3">
    <source>
        <dbReference type="Proteomes" id="UP000030672"/>
    </source>
</evidence>
<dbReference type="EMBL" id="KL584837">
    <property type="protein sequence ID" value="KEQ61611.1"/>
    <property type="molecule type" value="Genomic_DNA"/>
</dbReference>
<keyword evidence="2" id="KW-0489">Methyltransferase</keyword>
<dbReference type="InterPro" id="IPR029063">
    <property type="entry name" value="SAM-dependent_MTases_sf"/>
</dbReference>
<gene>
    <name evidence="2" type="ORF">M437DRAFT_76286</name>
</gene>
<keyword evidence="3" id="KW-1185">Reference proteome</keyword>
<accession>A0A074WGQ0</accession>
<dbReference type="PANTHER" id="PTHR45036">
    <property type="entry name" value="METHYLTRANSFERASE LIKE 7B"/>
    <property type="match status" value="1"/>
</dbReference>
<dbReference type="STRING" id="1043003.A0A074WGQ0"/>
<sequence>MGLPPQLNLLRPLLLLSYSAYYIPITIFRLLLSSPSKLFSWSSFQHAWFGTFWSWFGGVSRQNANATVSPLVRSNVYGVVLDIGPGSGEWVNLYAATANKVTKVYGVEPNPEHHAALRRRVEAAGLKGIYEILPVGAQDLGSVGLEIESVDTIVTLQTLCSCPGPQDIIKSLYPYLKKGGTWVVYEHVKTKYHNDFVGYWQPFVNLIWPTFFGGCDIARPTDEWLREVGDWEEVSLRAGEGEGPYDTIPHSLGTLIKRK</sequence>
<dbReference type="GeneID" id="63919968"/>
<dbReference type="Proteomes" id="UP000030672">
    <property type="component" value="Unassembled WGS sequence"/>
</dbReference>